<dbReference type="PANTHER" id="PTHR48050">
    <property type="entry name" value="STEROL 3-BETA-GLUCOSYLTRANSFERASE"/>
    <property type="match status" value="1"/>
</dbReference>
<dbReference type="PANTHER" id="PTHR48050:SF13">
    <property type="entry name" value="STEROL 3-BETA-GLUCOSYLTRANSFERASE UGT80A2"/>
    <property type="match status" value="1"/>
</dbReference>
<accession>A0A7W9KEX4</accession>
<feature type="domain" description="Erythromycin biosynthesis protein CIII-like C-terminal" evidence="2">
    <location>
        <begin position="264"/>
        <end position="405"/>
    </location>
</feature>
<dbReference type="CDD" id="cd03784">
    <property type="entry name" value="GT1_Gtf-like"/>
    <property type="match status" value="1"/>
</dbReference>
<dbReference type="SUPFAM" id="SSF53756">
    <property type="entry name" value="UDP-Glycosyltransferase/glycogen phosphorylase"/>
    <property type="match status" value="1"/>
</dbReference>
<dbReference type="GO" id="GO:0008194">
    <property type="term" value="F:UDP-glycosyltransferase activity"/>
    <property type="evidence" value="ECO:0007669"/>
    <property type="project" value="InterPro"/>
</dbReference>
<gene>
    <name evidence="3" type="ORF">BJ998_002527</name>
</gene>
<evidence type="ECO:0000313" key="4">
    <source>
        <dbReference type="Proteomes" id="UP000585638"/>
    </source>
</evidence>
<keyword evidence="4" id="KW-1185">Reference proteome</keyword>
<dbReference type="InterPro" id="IPR002213">
    <property type="entry name" value="UDP_glucos_trans"/>
</dbReference>
<name>A0A7W9KEX4_9PSEU</name>
<dbReference type="AlphaFoldDB" id="A0A7W9KEX4"/>
<dbReference type="EMBL" id="JACHIR010000001">
    <property type="protein sequence ID" value="MBB5891331.1"/>
    <property type="molecule type" value="Genomic_DNA"/>
</dbReference>
<dbReference type="PROSITE" id="PS00375">
    <property type="entry name" value="UDPGT"/>
    <property type="match status" value="1"/>
</dbReference>
<dbReference type="Proteomes" id="UP000585638">
    <property type="component" value="Unassembled WGS sequence"/>
</dbReference>
<evidence type="ECO:0000256" key="1">
    <source>
        <dbReference type="ARBA" id="ARBA00022679"/>
    </source>
</evidence>
<organism evidence="3 4">
    <name type="scientific">Kutzneria kofuensis</name>
    <dbReference type="NCBI Taxonomy" id="103725"/>
    <lineage>
        <taxon>Bacteria</taxon>
        <taxon>Bacillati</taxon>
        <taxon>Actinomycetota</taxon>
        <taxon>Actinomycetes</taxon>
        <taxon>Pseudonocardiales</taxon>
        <taxon>Pseudonocardiaceae</taxon>
        <taxon>Kutzneria</taxon>
    </lineage>
</organism>
<dbReference type="GO" id="GO:0016758">
    <property type="term" value="F:hexosyltransferase activity"/>
    <property type="evidence" value="ECO:0007669"/>
    <property type="project" value="UniProtKB-ARBA"/>
</dbReference>
<evidence type="ECO:0000259" key="2">
    <source>
        <dbReference type="Pfam" id="PF06722"/>
    </source>
</evidence>
<keyword evidence="3" id="KW-0328">Glycosyltransferase</keyword>
<dbReference type="RefSeq" id="WP_184861365.1">
    <property type="nucleotide sequence ID" value="NZ_JACHIR010000001.1"/>
</dbReference>
<dbReference type="Gene3D" id="3.40.50.2000">
    <property type="entry name" value="Glycogen Phosphorylase B"/>
    <property type="match status" value="2"/>
</dbReference>
<protein>
    <submittedName>
        <fullName evidence="3">N-glycosyltransferase</fullName>
        <ecNumber evidence="3">2.4.1.-</ecNumber>
    </submittedName>
</protein>
<dbReference type="GO" id="GO:0017000">
    <property type="term" value="P:antibiotic biosynthetic process"/>
    <property type="evidence" value="ECO:0007669"/>
    <property type="project" value="UniProtKB-ARBA"/>
</dbReference>
<proteinExistence type="predicted"/>
<dbReference type="EC" id="2.4.1.-" evidence="3"/>
<dbReference type="InterPro" id="IPR050426">
    <property type="entry name" value="Glycosyltransferase_28"/>
</dbReference>
<dbReference type="InterPro" id="IPR010610">
    <property type="entry name" value="EryCIII-like_C"/>
</dbReference>
<evidence type="ECO:0000313" key="3">
    <source>
        <dbReference type="EMBL" id="MBB5891331.1"/>
    </source>
</evidence>
<keyword evidence="1 3" id="KW-0808">Transferase</keyword>
<sequence length="408" mass="42725">MRVLCTVLGSVGHANAVLPITRALVAAGHEVLYATTRELSSRFADEEGEVVAVLPGAMEQLAPLLQYLRTGAGMSREVATQFGDPAFDMAWTATGEHLITSFQALLPIAKEFGPDLVLRDGPEYAGCLVAEALGVPHVSAPSGDGNILDPLRVIGPLNERRAAVGLPEQADPLAIYRHGRIDCVPASCSFAAFPIPDAVAYQQPAAGAAQQQSLPREIGELSADRPLVLVTVGSEFQDAKELIDTGGPQLAKGMSDPADTVRALVAAMAELDCHAVVSTGGLDVPDLAPADNVLVYPWIPQSVLLRCAQLFVTHGGYNSIRESLLTGTPMVVLPQYGDNIANARRVGELGVGVGLSDGPARVEAIVAACRQVLSEPAFTARTRQAQRAMLALPGVGTVVTHLESLASV</sequence>
<comment type="caution">
    <text evidence="3">The sequence shown here is derived from an EMBL/GenBank/DDBJ whole genome shotgun (WGS) entry which is preliminary data.</text>
</comment>
<dbReference type="Pfam" id="PF06722">
    <property type="entry name" value="EryCIII-like_C"/>
    <property type="match status" value="1"/>
</dbReference>
<reference evidence="3 4" key="1">
    <citation type="submission" date="2020-08" db="EMBL/GenBank/DDBJ databases">
        <title>Sequencing the genomes of 1000 actinobacteria strains.</title>
        <authorList>
            <person name="Klenk H.-P."/>
        </authorList>
    </citation>
    <scope>NUCLEOTIDE SEQUENCE [LARGE SCALE GENOMIC DNA]</scope>
    <source>
        <strain evidence="3 4">DSM 43851</strain>
    </source>
</reference>
<dbReference type="InterPro" id="IPR035595">
    <property type="entry name" value="UDP_glycos_trans_CS"/>
</dbReference>